<evidence type="ECO:0000259" key="1">
    <source>
        <dbReference type="SMART" id="SM00418"/>
    </source>
</evidence>
<dbReference type="InterPro" id="IPR001845">
    <property type="entry name" value="HTH_ArsR_DNA-bd_dom"/>
</dbReference>
<feature type="domain" description="HTH arsR-type" evidence="1">
    <location>
        <begin position="11"/>
        <end position="82"/>
    </location>
</feature>
<dbReference type="Proteomes" id="UP001498469">
    <property type="component" value="Unassembled WGS sequence"/>
</dbReference>
<name>A0ABU7UNB5_9CLOT</name>
<organism evidence="2 3">
    <name type="scientific">Clostridium frigoriphilum</name>
    <dbReference type="NCBI Taxonomy" id="443253"/>
    <lineage>
        <taxon>Bacteria</taxon>
        <taxon>Bacillati</taxon>
        <taxon>Bacillota</taxon>
        <taxon>Clostridia</taxon>
        <taxon>Eubacteriales</taxon>
        <taxon>Clostridiaceae</taxon>
        <taxon>Clostridium</taxon>
    </lineage>
</organism>
<dbReference type="PIRSF" id="PIRSF030050">
    <property type="entry name" value="UCP030050_HTH"/>
    <property type="match status" value="1"/>
</dbReference>
<proteinExistence type="predicted"/>
<evidence type="ECO:0000313" key="2">
    <source>
        <dbReference type="EMBL" id="MEF2112756.1"/>
    </source>
</evidence>
<dbReference type="InterPro" id="IPR011991">
    <property type="entry name" value="ArsR-like_HTH"/>
</dbReference>
<keyword evidence="3" id="KW-1185">Reference proteome</keyword>
<evidence type="ECO:0000313" key="3">
    <source>
        <dbReference type="Proteomes" id="UP001498469"/>
    </source>
</evidence>
<sequence length="300" mass="33948">MKIDINEKWLPVYEALDSSVRIKIINLLSELPLNIKEIASKLELSSAIITMHINKLEKAGIVKGERTKSKGGVQKICSLILDGIIIDFPRKTQERINHHEYIVPVGQYTDFEITPTCGLATTEKIIGYFDDTRSFLDSQRVAAKILWFTQGFVEYKLPNYLLTTQNPSELEISMEIGSEAPGANKNWPSDISFIMNGIKIGEWTSPGDFADVKGKYTPNWWISDINQYGMLKIIKINEKGSFIDGEKISDVKLSDINIRSKQWKLRLEVAADAKHIGGLTVFGSGFGNYDQDLIFRLYYT</sequence>
<dbReference type="RefSeq" id="WP_216250997.1">
    <property type="nucleotide sequence ID" value="NZ_JAZHFS010000008.1"/>
</dbReference>
<dbReference type="Pfam" id="PF01022">
    <property type="entry name" value="HTH_5"/>
    <property type="match status" value="1"/>
</dbReference>
<dbReference type="InterPro" id="IPR016943">
    <property type="entry name" value="UCP030050_HTH"/>
</dbReference>
<comment type="caution">
    <text evidence="2">The sequence shown here is derived from an EMBL/GenBank/DDBJ whole genome shotgun (WGS) entry which is preliminary data.</text>
</comment>
<accession>A0ABU7UNB5</accession>
<dbReference type="SMART" id="SM00418">
    <property type="entry name" value="HTH_ARSR"/>
    <property type="match status" value="1"/>
</dbReference>
<reference evidence="2 3" key="1">
    <citation type="submission" date="2023-11" db="EMBL/GenBank/DDBJ databases">
        <title>Draft genome sequence of a psychrophilic Clostridium strain from permafrost water brine.</title>
        <authorList>
            <person name="Shcherbakova V.A."/>
            <person name="Trubitsyn V.E."/>
            <person name="Zakharyuk A.G."/>
        </authorList>
    </citation>
    <scope>NUCLEOTIDE SEQUENCE [LARGE SCALE GENOMIC DNA]</scope>
    <source>
        <strain evidence="2 3">14F</strain>
    </source>
</reference>
<dbReference type="EMBL" id="JAZHFS010000008">
    <property type="protein sequence ID" value="MEF2112756.1"/>
    <property type="molecule type" value="Genomic_DNA"/>
</dbReference>
<dbReference type="CDD" id="cd00090">
    <property type="entry name" value="HTH_ARSR"/>
    <property type="match status" value="1"/>
</dbReference>
<gene>
    <name evidence="2" type="ORF">SJI18_10610</name>
</gene>
<protein>
    <submittedName>
        <fullName evidence="2">ArsR family transcriptional regulator</fullName>
    </submittedName>
</protein>